<keyword evidence="3" id="KW-1185">Reference proteome</keyword>
<evidence type="ECO:0000256" key="1">
    <source>
        <dbReference type="SAM" id="SignalP"/>
    </source>
</evidence>
<feature type="chain" id="PRO_5036453532" evidence="1">
    <location>
        <begin position="26"/>
        <end position="75"/>
    </location>
</feature>
<dbReference type="Proteomes" id="UP000887013">
    <property type="component" value="Unassembled WGS sequence"/>
</dbReference>
<keyword evidence="1" id="KW-0732">Signal</keyword>
<evidence type="ECO:0000313" key="3">
    <source>
        <dbReference type="Proteomes" id="UP000887013"/>
    </source>
</evidence>
<protein>
    <submittedName>
        <fullName evidence="2">Uncharacterized protein</fullName>
    </submittedName>
</protein>
<accession>A0A8X6TTF6</accession>
<dbReference type="AlphaFoldDB" id="A0A8X6TTF6"/>
<proteinExistence type="predicted"/>
<comment type="caution">
    <text evidence="2">The sequence shown here is derived from an EMBL/GenBank/DDBJ whole genome shotgun (WGS) entry which is preliminary data.</text>
</comment>
<dbReference type="EMBL" id="BMAW01015610">
    <property type="protein sequence ID" value="GFT44729.1"/>
    <property type="molecule type" value="Genomic_DNA"/>
</dbReference>
<reference evidence="2" key="1">
    <citation type="submission" date="2020-08" db="EMBL/GenBank/DDBJ databases">
        <title>Multicomponent nature underlies the extraordinary mechanical properties of spider dragline silk.</title>
        <authorList>
            <person name="Kono N."/>
            <person name="Nakamura H."/>
            <person name="Mori M."/>
            <person name="Yoshida Y."/>
            <person name="Ohtoshi R."/>
            <person name="Malay A.D."/>
            <person name="Moran D.A.P."/>
            <person name="Tomita M."/>
            <person name="Numata K."/>
            <person name="Arakawa K."/>
        </authorList>
    </citation>
    <scope>NUCLEOTIDE SEQUENCE</scope>
</reference>
<name>A0A8X6TTF6_NEPPI</name>
<gene>
    <name evidence="2" type="ORF">NPIL_397551</name>
</gene>
<evidence type="ECO:0000313" key="2">
    <source>
        <dbReference type="EMBL" id="GFT44729.1"/>
    </source>
</evidence>
<feature type="signal peptide" evidence="1">
    <location>
        <begin position="1"/>
        <end position="25"/>
    </location>
</feature>
<organism evidence="2 3">
    <name type="scientific">Nephila pilipes</name>
    <name type="common">Giant wood spider</name>
    <name type="synonym">Nephila maculata</name>
    <dbReference type="NCBI Taxonomy" id="299642"/>
    <lineage>
        <taxon>Eukaryota</taxon>
        <taxon>Metazoa</taxon>
        <taxon>Ecdysozoa</taxon>
        <taxon>Arthropoda</taxon>
        <taxon>Chelicerata</taxon>
        <taxon>Arachnida</taxon>
        <taxon>Araneae</taxon>
        <taxon>Araneomorphae</taxon>
        <taxon>Entelegynae</taxon>
        <taxon>Araneoidea</taxon>
        <taxon>Nephilidae</taxon>
        <taxon>Nephila</taxon>
    </lineage>
</organism>
<sequence>MHEVQTMSSFLDLMILDSFCPWASCEHWAPVITGAYDVTNTRRIAARNNNDHIRVWKVVRYRKFADRMKNSLETR</sequence>